<dbReference type="PROSITE" id="PS00028">
    <property type="entry name" value="ZINC_FINGER_C2H2_1"/>
    <property type="match status" value="5"/>
</dbReference>
<evidence type="ECO:0000313" key="9">
    <source>
        <dbReference type="Proteomes" id="UP000008909"/>
    </source>
</evidence>
<dbReference type="GO" id="GO:0008270">
    <property type="term" value="F:zinc ion binding"/>
    <property type="evidence" value="ECO:0007669"/>
    <property type="project" value="UniProtKB-KW"/>
</dbReference>
<dbReference type="GO" id="GO:0000981">
    <property type="term" value="F:DNA-binding transcription factor activity, RNA polymerase II-specific"/>
    <property type="evidence" value="ECO:0007669"/>
    <property type="project" value="TreeGrafter"/>
</dbReference>
<reference evidence="8" key="1">
    <citation type="journal article" date="2011" name="Genome Biol.">
        <title>The draft genome of the carcinogenic human liver fluke Clonorchis sinensis.</title>
        <authorList>
            <person name="Wang X."/>
            <person name="Chen W."/>
            <person name="Huang Y."/>
            <person name="Sun J."/>
            <person name="Men J."/>
            <person name="Liu H."/>
            <person name="Luo F."/>
            <person name="Guo L."/>
            <person name="Lv X."/>
            <person name="Deng C."/>
            <person name="Zhou C."/>
            <person name="Fan Y."/>
            <person name="Li X."/>
            <person name="Huang L."/>
            <person name="Hu Y."/>
            <person name="Liang C."/>
            <person name="Hu X."/>
            <person name="Xu J."/>
            <person name="Yu X."/>
        </authorList>
    </citation>
    <scope>NUCLEOTIDE SEQUENCE [LARGE SCALE GENOMIC DNA]</scope>
    <source>
        <strain evidence="8">Henan</strain>
    </source>
</reference>
<gene>
    <name evidence="8" type="ORF">CLF_111738</name>
</gene>
<evidence type="ECO:0000259" key="7">
    <source>
        <dbReference type="PROSITE" id="PS50157"/>
    </source>
</evidence>
<dbReference type="InterPro" id="IPR036236">
    <property type="entry name" value="Znf_C2H2_sf"/>
</dbReference>
<feature type="domain" description="C2H2-type" evidence="7">
    <location>
        <begin position="92"/>
        <end position="119"/>
    </location>
</feature>
<feature type="region of interest" description="Disordered" evidence="6">
    <location>
        <begin position="54"/>
        <end position="85"/>
    </location>
</feature>
<evidence type="ECO:0000256" key="5">
    <source>
        <dbReference type="PROSITE-ProRule" id="PRU00042"/>
    </source>
</evidence>
<feature type="domain" description="C2H2-type" evidence="7">
    <location>
        <begin position="120"/>
        <end position="148"/>
    </location>
</feature>
<dbReference type="Gene3D" id="3.30.160.60">
    <property type="entry name" value="Classic Zinc Finger"/>
    <property type="match status" value="4"/>
</dbReference>
<feature type="domain" description="C2H2-type" evidence="7">
    <location>
        <begin position="166"/>
        <end position="194"/>
    </location>
</feature>
<keyword evidence="2" id="KW-0677">Repeat</keyword>
<dbReference type="InterPro" id="IPR013087">
    <property type="entry name" value="Znf_C2H2_type"/>
</dbReference>
<keyword evidence="4" id="KW-0862">Zinc</keyword>
<dbReference type="FunFam" id="3.30.160.60:FF:000100">
    <property type="entry name" value="Zinc finger 45-like"/>
    <property type="match status" value="1"/>
</dbReference>
<dbReference type="PANTHER" id="PTHR24379:SF133">
    <property type="entry name" value="ZFP617 PROTEIN-RELATED"/>
    <property type="match status" value="1"/>
</dbReference>
<dbReference type="Pfam" id="PF00096">
    <property type="entry name" value="zf-C2H2"/>
    <property type="match status" value="3"/>
</dbReference>
<feature type="domain" description="C2H2-type" evidence="7">
    <location>
        <begin position="224"/>
        <end position="252"/>
    </location>
</feature>
<dbReference type="AlphaFoldDB" id="G7YV96"/>
<dbReference type="EMBL" id="DF144426">
    <property type="protein sequence ID" value="GAA56876.1"/>
    <property type="molecule type" value="Genomic_DNA"/>
</dbReference>
<proteinExistence type="predicted"/>
<name>G7YV96_CLOSI</name>
<accession>G7YV96</accession>
<dbReference type="GO" id="GO:0000977">
    <property type="term" value="F:RNA polymerase II transcription regulatory region sequence-specific DNA binding"/>
    <property type="evidence" value="ECO:0007669"/>
    <property type="project" value="TreeGrafter"/>
</dbReference>
<dbReference type="PROSITE" id="PS50157">
    <property type="entry name" value="ZINC_FINGER_C2H2_2"/>
    <property type="match status" value="5"/>
</dbReference>
<keyword evidence="1" id="KW-0479">Metal-binding</keyword>
<dbReference type="SMART" id="SM00355">
    <property type="entry name" value="ZnF_C2H2"/>
    <property type="match status" value="5"/>
</dbReference>
<keyword evidence="3 5" id="KW-0863">Zinc-finger</keyword>
<keyword evidence="9" id="KW-1185">Reference proteome</keyword>
<feature type="domain" description="C2H2-type" evidence="7">
    <location>
        <begin position="195"/>
        <end position="223"/>
    </location>
</feature>
<evidence type="ECO:0000256" key="3">
    <source>
        <dbReference type="ARBA" id="ARBA00022771"/>
    </source>
</evidence>
<evidence type="ECO:0000256" key="4">
    <source>
        <dbReference type="ARBA" id="ARBA00022833"/>
    </source>
</evidence>
<dbReference type="GO" id="GO:0005634">
    <property type="term" value="C:nucleus"/>
    <property type="evidence" value="ECO:0007669"/>
    <property type="project" value="TreeGrafter"/>
</dbReference>
<evidence type="ECO:0000313" key="8">
    <source>
        <dbReference type="EMBL" id="GAA56876.1"/>
    </source>
</evidence>
<organism evidence="8 9">
    <name type="scientific">Clonorchis sinensis</name>
    <name type="common">Chinese liver fluke</name>
    <dbReference type="NCBI Taxonomy" id="79923"/>
    <lineage>
        <taxon>Eukaryota</taxon>
        <taxon>Metazoa</taxon>
        <taxon>Spiralia</taxon>
        <taxon>Lophotrochozoa</taxon>
        <taxon>Platyhelminthes</taxon>
        <taxon>Trematoda</taxon>
        <taxon>Digenea</taxon>
        <taxon>Opisthorchiida</taxon>
        <taxon>Opisthorchiata</taxon>
        <taxon>Opisthorchiidae</taxon>
        <taxon>Clonorchis</taxon>
    </lineage>
</organism>
<dbReference type="PANTHER" id="PTHR24379">
    <property type="entry name" value="KRAB AND ZINC FINGER DOMAIN-CONTAINING"/>
    <property type="match status" value="1"/>
</dbReference>
<evidence type="ECO:0000256" key="6">
    <source>
        <dbReference type="SAM" id="MobiDB-lite"/>
    </source>
</evidence>
<evidence type="ECO:0000256" key="1">
    <source>
        <dbReference type="ARBA" id="ARBA00022723"/>
    </source>
</evidence>
<evidence type="ECO:0000256" key="2">
    <source>
        <dbReference type="ARBA" id="ARBA00022737"/>
    </source>
</evidence>
<sequence length="400" mass="45790">MTCRWTLLLRNACFLNNDINNQHLHLRPVGAPYETAHGMPIGTEKVVQPRMLSEHTPSLHQTRAKDETSSGKNVAQKMSKGTTEKGKDCKSYQCPECTKTYPNPSSLAIHHRTHSTARDYQCNFCSRMYMHPSGLRRHMIRYHPEKGGLPRRMSNAQSKQMQQTGYKCDTCQKGFLRLKCLREHQKYVHSSAGRAVCEECGLDLFGKSALRTHMRAKHLNEDPFACTQCNRVFRYQSSLKRHVRLDHTCDETECHVMKSISQHYVTPNSTMYIFCECVTRLVVFLAKRNPSTYDNRRFADCTQKSTVQSSDMFLLIVDKKAAQINLQSSSGLQSIHGQQLTSLVDSRRNPAYTCELEMITFGGTRSVIQTDQTVNLCKRIEYAGVEFWGSAQMPLDENRE</sequence>
<protein>
    <submittedName>
        <fullName evidence="8">Zinc finger protein 192</fullName>
    </submittedName>
</protein>
<dbReference type="SUPFAM" id="SSF57667">
    <property type="entry name" value="beta-beta-alpha zinc fingers"/>
    <property type="match status" value="3"/>
</dbReference>
<reference key="2">
    <citation type="submission" date="2011-10" db="EMBL/GenBank/DDBJ databases">
        <title>The genome and transcriptome sequence of Clonorchis sinensis provide insights into the carcinogenic liver fluke.</title>
        <authorList>
            <person name="Wang X."/>
            <person name="Huang Y."/>
            <person name="Chen W."/>
            <person name="Liu H."/>
            <person name="Guo L."/>
            <person name="Chen Y."/>
            <person name="Luo F."/>
            <person name="Zhou W."/>
            <person name="Sun J."/>
            <person name="Mao Q."/>
            <person name="Liang P."/>
            <person name="Zhou C."/>
            <person name="Tian Y."/>
            <person name="Men J."/>
            <person name="Lv X."/>
            <person name="Huang L."/>
            <person name="Zhou J."/>
            <person name="Hu Y."/>
            <person name="Li R."/>
            <person name="Zhang F."/>
            <person name="Lei H."/>
            <person name="Li X."/>
            <person name="Hu X."/>
            <person name="Liang C."/>
            <person name="Xu J."/>
            <person name="Wu Z."/>
            <person name="Yu X."/>
        </authorList>
    </citation>
    <scope>NUCLEOTIDE SEQUENCE</scope>
    <source>
        <strain>Henan</strain>
    </source>
</reference>
<dbReference type="Proteomes" id="UP000008909">
    <property type="component" value="Unassembled WGS sequence"/>
</dbReference>